<dbReference type="SMART" id="SM00938">
    <property type="entry name" value="P-II"/>
    <property type="match status" value="1"/>
</dbReference>
<proteinExistence type="inferred from homology"/>
<dbReference type="InterPro" id="IPR011322">
    <property type="entry name" value="N-reg_PII-like_a/b"/>
</dbReference>
<comment type="similarity">
    <text evidence="6">Belongs to the P(II) protein family.</text>
</comment>
<feature type="modified residue" description="O-UMP-tyrosine" evidence="5">
    <location>
        <position position="51"/>
    </location>
</feature>
<evidence type="ECO:0000256" key="1">
    <source>
        <dbReference type="ARBA" id="ARBA00002440"/>
    </source>
</evidence>
<reference evidence="7 8" key="1">
    <citation type="journal article" date="2014" name="Int. J. Syst. Evol. Microbiol.">
        <title>Methanobacterium paludis sp. nov. and a novel strain of Methanobacterium lacus isolated from northern peatlands.</title>
        <authorList>
            <person name="Cadillo-Quiroz H."/>
            <person name="Brauer S.L."/>
            <person name="Goodson N."/>
            <person name="Yavitt J.B."/>
            <person name="Zinder S.H."/>
        </authorList>
    </citation>
    <scope>NUCLEOTIDE SEQUENCE [LARGE SCALE GENOMIC DNA]</scope>
    <source>
        <strain evidence="8">DSM 25820 / JCM 18151 / SWAN1</strain>
    </source>
</reference>
<dbReference type="OrthoDB" id="10960at2157"/>
<dbReference type="GO" id="GO:0030234">
    <property type="term" value="F:enzyme regulator activity"/>
    <property type="evidence" value="ECO:0007669"/>
    <property type="project" value="InterPro"/>
</dbReference>
<dbReference type="PROSITE" id="PS51343">
    <property type="entry name" value="PII_GLNB_DOM"/>
    <property type="match status" value="1"/>
</dbReference>
<dbReference type="GO" id="GO:0006808">
    <property type="term" value="P:regulation of nitrogen utilization"/>
    <property type="evidence" value="ECO:0007669"/>
    <property type="project" value="InterPro"/>
</dbReference>
<dbReference type="InterPro" id="IPR015867">
    <property type="entry name" value="N-reg_PII/ATP_PRibTrfase_C"/>
</dbReference>
<evidence type="ECO:0000256" key="5">
    <source>
        <dbReference type="PIRSR" id="PIRSR602187-50"/>
    </source>
</evidence>
<name>F6D4E4_METPW</name>
<dbReference type="PROSITE" id="PS00638">
    <property type="entry name" value="PII_GLNB_CTER"/>
    <property type="match status" value="1"/>
</dbReference>
<evidence type="ECO:0000313" key="7">
    <source>
        <dbReference type="EMBL" id="AEG18807.1"/>
    </source>
</evidence>
<evidence type="ECO:0000256" key="6">
    <source>
        <dbReference type="RuleBase" id="RU003936"/>
    </source>
</evidence>
<keyword evidence="5" id="KW-0597">Phosphoprotein</keyword>
<dbReference type="Pfam" id="PF00543">
    <property type="entry name" value="P-II"/>
    <property type="match status" value="1"/>
</dbReference>
<keyword evidence="2" id="KW-0805">Transcription regulation</keyword>
<dbReference type="KEGG" id="mew:MSWAN_1796"/>
<evidence type="ECO:0000256" key="2">
    <source>
        <dbReference type="ARBA" id="ARBA00023015"/>
    </source>
</evidence>
<dbReference type="InterPro" id="IPR017918">
    <property type="entry name" value="N-reg_PII_CS"/>
</dbReference>
<dbReference type="PANTHER" id="PTHR30115:SF11">
    <property type="entry name" value="NITROGEN REGULATORY PROTEIN P-II HOMOLOG"/>
    <property type="match status" value="1"/>
</dbReference>
<dbReference type="SUPFAM" id="SSF54913">
    <property type="entry name" value="GlnB-like"/>
    <property type="match status" value="1"/>
</dbReference>
<dbReference type="PRINTS" id="PR00340">
    <property type="entry name" value="PIIGLNB"/>
</dbReference>
<dbReference type="Gene3D" id="3.30.70.120">
    <property type="match status" value="1"/>
</dbReference>
<accession>F6D4E4</accession>
<dbReference type="eggNOG" id="arCOG02305">
    <property type="taxonomic scope" value="Archaea"/>
</dbReference>
<dbReference type="GO" id="GO:0005524">
    <property type="term" value="F:ATP binding"/>
    <property type="evidence" value="ECO:0007669"/>
    <property type="project" value="TreeGrafter"/>
</dbReference>
<keyword evidence="4" id="KW-0535">Nitrogen fixation</keyword>
<dbReference type="AlphaFoldDB" id="F6D4E4"/>
<evidence type="ECO:0000313" key="8">
    <source>
        <dbReference type="Proteomes" id="UP000009231"/>
    </source>
</evidence>
<evidence type="ECO:0000256" key="4">
    <source>
        <dbReference type="ARBA" id="ARBA00023231"/>
    </source>
</evidence>
<comment type="function">
    <text evidence="1">Could be involved in the regulation of nitrogen fixation.</text>
</comment>
<dbReference type="HOGENOM" id="CLU_082268_0_0_2"/>
<keyword evidence="3" id="KW-0804">Transcription</keyword>
<dbReference type="PANTHER" id="PTHR30115">
    <property type="entry name" value="NITROGEN REGULATORY PROTEIN P-II"/>
    <property type="match status" value="1"/>
</dbReference>
<evidence type="ECO:0000256" key="3">
    <source>
        <dbReference type="ARBA" id="ARBA00023163"/>
    </source>
</evidence>
<organism evidence="7 8">
    <name type="scientific">Methanobacterium paludis (strain DSM 25820 / JCM 18151 / SWAN1)</name>
    <dbReference type="NCBI Taxonomy" id="868131"/>
    <lineage>
        <taxon>Archaea</taxon>
        <taxon>Methanobacteriati</taxon>
        <taxon>Methanobacteriota</taxon>
        <taxon>Methanomada group</taxon>
        <taxon>Methanobacteria</taxon>
        <taxon>Methanobacteriales</taxon>
        <taxon>Methanobacteriaceae</taxon>
        <taxon>Methanobacterium</taxon>
    </lineage>
</organism>
<dbReference type="EMBL" id="CP002772">
    <property type="protein sequence ID" value="AEG18807.1"/>
    <property type="molecule type" value="Genomic_DNA"/>
</dbReference>
<sequence>MKEIIAIIRPEKLEDVKKALEEVHCHGVTVTEVKGRGRQLGITESYRGSDYRIDLLPKTKLEIITNDEDVDKVVDTIVATAKTGDIGDGKIFISSVDDVVRIRTGEKGQKAV</sequence>
<protein>
    <submittedName>
        <fullName evidence="7">Nitrogen regulatory protein P-II</fullName>
    </submittedName>
</protein>
<dbReference type="InterPro" id="IPR002187">
    <property type="entry name" value="N-reg_PII"/>
</dbReference>
<dbReference type="Proteomes" id="UP000009231">
    <property type="component" value="Chromosome"/>
</dbReference>
<gene>
    <name evidence="7" type="ordered locus">MSWAN_1796</name>
</gene>
<dbReference type="RefSeq" id="WP_013826306.1">
    <property type="nucleotide sequence ID" value="NC_015574.1"/>
</dbReference>
<dbReference type="GeneID" id="10669306"/>
<dbReference type="GO" id="GO:0005829">
    <property type="term" value="C:cytosol"/>
    <property type="evidence" value="ECO:0007669"/>
    <property type="project" value="TreeGrafter"/>
</dbReference>
<keyword evidence="8" id="KW-1185">Reference proteome</keyword>
<dbReference type="STRING" id="868131.MSWAN_1796"/>